<keyword evidence="3" id="KW-1185">Reference proteome</keyword>
<evidence type="ECO:0000313" key="2">
    <source>
        <dbReference type="EMBL" id="MBD2756491.1"/>
    </source>
</evidence>
<name>A0A927GG47_9BACT</name>
<protein>
    <submittedName>
        <fullName evidence="2">Uncharacterized protein</fullName>
    </submittedName>
</protein>
<evidence type="ECO:0000313" key="3">
    <source>
        <dbReference type="Proteomes" id="UP000653797"/>
    </source>
</evidence>
<comment type="caution">
    <text evidence="2">The sequence shown here is derived from an EMBL/GenBank/DDBJ whole genome shotgun (WGS) entry which is preliminary data.</text>
</comment>
<evidence type="ECO:0000256" key="1">
    <source>
        <dbReference type="SAM" id="MobiDB-lite"/>
    </source>
</evidence>
<dbReference type="AlphaFoldDB" id="A0A927GG47"/>
<proteinExistence type="predicted"/>
<dbReference type="EMBL" id="JACXAA010000012">
    <property type="protein sequence ID" value="MBD2756491.1"/>
    <property type="molecule type" value="Genomic_DNA"/>
</dbReference>
<sequence length="142" mass="16136">MCLIGCSGQSDADKALLDEAGRYHMEAIDIQEQVEPVIDRIDSVRTLLAKKTSPEAKAAGQSLDSLKTAFEEWEENLVEVPGLKHDHHEHGEGKHHHHHHHNNDTKDMPADQLRDLQQAFLANIRQIQQQTQQAMERANRLL</sequence>
<feature type="region of interest" description="Disordered" evidence="1">
    <location>
        <begin position="85"/>
        <end position="108"/>
    </location>
</feature>
<gene>
    <name evidence="2" type="ORF">IC230_26620</name>
</gene>
<accession>A0A927GG47</accession>
<dbReference type="Proteomes" id="UP000653797">
    <property type="component" value="Unassembled WGS sequence"/>
</dbReference>
<reference evidence="2" key="1">
    <citation type="submission" date="2020-09" db="EMBL/GenBank/DDBJ databases">
        <authorList>
            <person name="Kim M.K."/>
        </authorList>
    </citation>
    <scope>NUCLEOTIDE SEQUENCE</scope>
    <source>
        <strain evidence="2">BT704</strain>
    </source>
</reference>
<organism evidence="2 3">
    <name type="scientific">Spirosoma validum</name>
    <dbReference type="NCBI Taxonomy" id="2771355"/>
    <lineage>
        <taxon>Bacteria</taxon>
        <taxon>Pseudomonadati</taxon>
        <taxon>Bacteroidota</taxon>
        <taxon>Cytophagia</taxon>
        <taxon>Cytophagales</taxon>
        <taxon>Cytophagaceae</taxon>
        <taxon>Spirosoma</taxon>
    </lineage>
</organism>